<keyword evidence="1" id="KW-0812">Transmembrane</keyword>
<protein>
    <submittedName>
        <fullName evidence="2">Uncharacterized protein</fullName>
    </submittedName>
</protein>
<keyword evidence="1" id="KW-0472">Membrane</keyword>
<comment type="caution">
    <text evidence="2">The sequence shown here is derived from an EMBL/GenBank/DDBJ whole genome shotgun (WGS) entry which is preliminary data.</text>
</comment>
<evidence type="ECO:0000256" key="1">
    <source>
        <dbReference type="SAM" id="Phobius"/>
    </source>
</evidence>
<keyword evidence="1" id="KW-1133">Transmembrane helix</keyword>
<evidence type="ECO:0000313" key="3">
    <source>
        <dbReference type="Proteomes" id="UP000650424"/>
    </source>
</evidence>
<reference evidence="2 3" key="1">
    <citation type="submission" date="2020-08" db="EMBL/GenBank/DDBJ databases">
        <title>Novel species isolated from subtropical streams in China.</title>
        <authorList>
            <person name="Lu H."/>
        </authorList>
    </citation>
    <scope>NUCLEOTIDE SEQUENCE [LARGE SCALE GENOMIC DNA]</scope>
    <source>
        <strain evidence="2 3">CY18W</strain>
    </source>
</reference>
<proteinExistence type="predicted"/>
<name>A0ABR6ZWW6_9BURK</name>
<keyword evidence="3" id="KW-1185">Reference proteome</keyword>
<organism evidence="2 3">
    <name type="scientific">Undibacterium hunanense</name>
    <dbReference type="NCBI Taxonomy" id="2762292"/>
    <lineage>
        <taxon>Bacteria</taxon>
        <taxon>Pseudomonadati</taxon>
        <taxon>Pseudomonadota</taxon>
        <taxon>Betaproteobacteria</taxon>
        <taxon>Burkholderiales</taxon>
        <taxon>Oxalobacteraceae</taxon>
        <taxon>Undibacterium</taxon>
    </lineage>
</organism>
<evidence type="ECO:0000313" key="2">
    <source>
        <dbReference type="EMBL" id="MBC3920361.1"/>
    </source>
</evidence>
<gene>
    <name evidence="2" type="ORF">H8L32_23055</name>
</gene>
<sequence>MQEHQITHFIDALSIGTVLATLAGWFPAMAALASLVWTCIRIFETRTVQKWLSTRQRHRHR</sequence>
<dbReference type="Proteomes" id="UP000650424">
    <property type="component" value="Unassembled WGS sequence"/>
</dbReference>
<feature type="transmembrane region" description="Helical" evidence="1">
    <location>
        <begin position="12"/>
        <end position="40"/>
    </location>
</feature>
<dbReference type="EMBL" id="JACOGF010000015">
    <property type="protein sequence ID" value="MBC3920361.1"/>
    <property type="molecule type" value="Genomic_DNA"/>
</dbReference>
<accession>A0ABR6ZWW6</accession>
<dbReference type="RefSeq" id="WP_186949838.1">
    <property type="nucleotide sequence ID" value="NZ_JACOGF010000015.1"/>
</dbReference>